<accession>A0A8H5CC73</accession>
<feature type="signal peptide" evidence="5">
    <location>
        <begin position="1"/>
        <end position="18"/>
    </location>
</feature>
<feature type="domain" description="CFEM" evidence="6">
    <location>
        <begin position="1"/>
        <end position="110"/>
    </location>
</feature>
<evidence type="ECO:0000256" key="2">
    <source>
        <dbReference type="ARBA" id="ARBA00022525"/>
    </source>
</evidence>
<keyword evidence="4" id="KW-1015">Disulfide bond</keyword>
<feature type="chain" id="PRO_5034242685" description="CFEM domain-containing protein" evidence="5">
    <location>
        <begin position="19"/>
        <end position="150"/>
    </location>
</feature>
<dbReference type="GO" id="GO:0005576">
    <property type="term" value="C:extracellular region"/>
    <property type="evidence" value="ECO:0007669"/>
    <property type="project" value="UniProtKB-SubCell"/>
</dbReference>
<evidence type="ECO:0000259" key="6">
    <source>
        <dbReference type="PROSITE" id="PS52012"/>
    </source>
</evidence>
<evidence type="ECO:0000256" key="3">
    <source>
        <dbReference type="ARBA" id="ARBA00022729"/>
    </source>
</evidence>
<evidence type="ECO:0000256" key="1">
    <source>
        <dbReference type="ARBA" id="ARBA00004613"/>
    </source>
</evidence>
<name>A0A8H5CC73_9AGAR</name>
<dbReference type="PROSITE" id="PS52012">
    <property type="entry name" value="CFEM"/>
    <property type="match status" value="1"/>
</dbReference>
<keyword evidence="3 5" id="KW-0732">Signal</keyword>
<dbReference type="Pfam" id="PF05730">
    <property type="entry name" value="CFEM"/>
    <property type="match status" value="1"/>
</dbReference>
<evidence type="ECO:0000256" key="4">
    <source>
        <dbReference type="ARBA" id="ARBA00023157"/>
    </source>
</evidence>
<keyword evidence="2" id="KW-0964">Secreted</keyword>
<reference evidence="7 8" key="1">
    <citation type="journal article" date="2020" name="ISME J.">
        <title>Uncovering the hidden diversity of litter-decomposition mechanisms in mushroom-forming fungi.</title>
        <authorList>
            <person name="Floudas D."/>
            <person name="Bentzer J."/>
            <person name="Ahren D."/>
            <person name="Johansson T."/>
            <person name="Persson P."/>
            <person name="Tunlid A."/>
        </authorList>
    </citation>
    <scope>NUCLEOTIDE SEQUENCE [LARGE SCALE GENOMIC DNA]</scope>
    <source>
        <strain evidence="7 8">CBS 175.51</strain>
    </source>
</reference>
<comment type="caution">
    <text evidence="7">The sequence shown here is derived from an EMBL/GenBank/DDBJ whole genome shotgun (WGS) entry which is preliminary data.</text>
</comment>
<keyword evidence="8" id="KW-1185">Reference proteome</keyword>
<dbReference type="AlphaFoldDB" id="A0A8H5CC73"/>
<evidence type="ECO:0000313" key="8">
    <source>
        <dbReference type="Proteomes" id="UP000541558"/>
    </source>
</evidence>
<gene>
    <name evidence="7" type="ORF">D9611_014206</name>
</gene>
<dbReference type="EMBL" id="JAACJK010000018">
    <property type="protein sequence ID" value="KAF5338078.1"/>
    <property type="molecule type" value="Genomic_DNA"/>
</dbReference>
<evidence type="ECO:0000256" key="5">
    <source>
        <dbReference type="SAM" id="SignalP"/>
    </source>
</evidence>
<evidence type="ECO:0000313" key="7">
    <source>
        <dbReference type="EMBL" id="KAF5338078.1"/>
    </source>
</evidence>
<dbReference type="OrthoDB" id="4505683at2759"/>
<organism evidence="7 8">
    <name type="scientific">Ephemerocybe angulata</name>
    <dbReference type="NCBI Taxonomy" id="980116"/>
    <lineage>
        <taxon>Eukaryota</taxon>
        <taxon>Fungi</taxon>
        <taxon>Dikarya</taxon>
        <taxon>Basidiomycota</taxon>
        <taxon>Agaricomycotina</taxon>
        <taxon>Agaricomycetes</taxon>
        <taxon>Agaricomycetidae</taxon>
        <taxon>Agaricales</taxon>
        <taxon>Agaricineae</taxon>
        <taxon>Psathyrellaceae</taxon>
        <taxon>Ephemerocybe</taxon>
    </lineage>
</organism>
<comment type="subcellular location">
    <subcellularLocation>
        <location evidence="1">Secreted</location>
    </subcellularLocation>
</comment>
<protein>
    <recommendedName>
        <fullName evidence="6">CFEM domain-containing protein</fullName>
    </recommendedName>
</protein>
<sequence>MLFAQIFIALAAAVAISAQGDISPCVLACAKASVKANNCKSITDFACICANPQFAVDTNKCETDNCKAPGDQAIAQQYFRAECAAASVTAKGTAGPAKSLSVSISQTASTATTASPPATFSNGKNNASSVGKMGGWAVAVFAAAAFGVAL</sequence>
<proteinExistence type="predicted"/>
<dbReference type="Proteomes" id="UP000541558">
    <property type="component" value="Unassembled WGS sequence"/>
</dbReference>
<dbReference type="InterPro" id="IPR008427">
    <property type="entry name" value="Extracellular_membr_CFEM_dom"/>
</dbReference>